<dbReference type="PANTHER" id="PTHR10695:SF46">
    <property type="entry name" value="BIFUNCTIONAL COENZYME A SYNTHASE-RELATED"/>
    <property type="match status" value="1"/>
</dbReference>
<comment type="caution">
    <text evidence="1">The sequence shown here is derived from an EMBL/GenBank/DDBJ whole genome shotgun (WGS) entry which is preliminary data.</text>
</comment>
<evidence type="ECO:0000313" key="2">
    <source>
        <dbReference type="Proteomes" id="UP001583172"/>
    </source>
</evidence>
<proteinExistence type="predicted"/>
<name>A0ABR3V151_HUMIN</name>
<sequence>MGQEDWPSLLLLPYPPEPANRHALSAAYRPSLKAALARVKQPSGPARLVVAIACPLLQGQFIRSKTFSWAQAQSLVAGLYSLIAALCAQLGISTEVDGGPGSVDATVVLVDHSRDRRFASDFRPSIESNNTIVVDLPTFASAYFPWRYIFSPRSELALDVYHTYLKFFEGRQTLRQDQLIPVEGGLTLNTSNASTPPAQTPTYPTVCLGGTFDYLHPGHKLLLTAGALLLQVPRETGPSSPPCRYIIGITGDEMLRNKKFAEYVQPWAQRARNVVAFLTQLLELNPRGWKDGGGDAWDAASYAVEETPAGEQQQLRATFRGGTIEVLCVCIQDAFGPTITVEDMQALVVSGETREGGKAVNEERAKKGWNRLHVYEVDVLDAEETATVMVAAAAVDQYASKISSTAIRKQRAERAAKVGTKI</sequence>
<gene>
    <name evidence="1" type="ORF">VTJ49DRAFT_6703</name>
</gene>
<reference evidence="1 2" key="1">
    <citation type="journal article" date="2024" name="Commun. Biol.">
        <title>Comparative genomic analysis of thermophilic fungi reveals convergent evolutionary adaptations and gene losses.</title>
        <authorList>
            <person name="Steindorff A.S."/>
            <person name="Aguilar-Pontes M.V."/>
            <person name="Robinson A.J."/>
            <person name="Andreopoulos B."/>
            <person name="LaButti K."/>
            <person name="Kuo A."/>
            <person name="Mondo S."/>
            <person name="Riley R."/>
            <person name="Otillar R."/>
            <person name="Haridas S."/>
            <person name="Lipzen A."/>
            <person name="Grimwood J."/>
            <person name="Schmutz J."/>
            <person name="Clum A."/>
            <person name="Reid I.D."/>
            <person name="Moisan M.C."/>
            <person name="Butler G."/>
            <person name="Nguyen T.T.M."/>
            <person name="Dewar K."/>
            <person name="Conant G."/>
            <person name="Drula E."/>
            <person name="Henrissat B."/>
            <person name="Hansel C."/>
            <person name="Singer S."/>
            <person name="Hutchinson M.I."/>
            <person name="de Vries R.P."/>
            <person name="Natvig D.O."/>
            <person name="Powell A.J."/>
            <person name="Tsang A."/>
            <person name="Grigoriev I.V."/>
        </authorList>
    </citation>
    <scope>NUCLEOTIDE SEQUENCE [LARGE SCALE GENOMIC DNA]</scope>
    <source>
        <strain evidence="1 2">CBS 620.91</strain>
    </source>
</reference>
<dbReference type="Gene3D" id="3.40.50.620">
    <property type="entry name" value="HUPs"/>
    <property type="match status" value="1"/>
</dbReference>
<accession>A0ABR3V151</accession>
<dbReference type="PANTHER" id="PTHR10695">
    <property type="entry name" value="DEPHOSPHO-COA KINASE-RELATED"/>
    <property type="match status" value="1"/>
</dbReference>
<dbReference type="SUPFAM" id="SSF52374">
    <property type="entry name" value="Nucleotidylyl transferase"/>
    <property type="match status" value="1"/>
</dbReference>
<evidence type="ECO:0000313" key="1">
    <source>
        <dbReference type="EMBL" id="KAL1835447.1"/>
    </source>
</evidence>
<dbReference type="EMBL" id="JAZGSY010000661">
    <property type="protein sequence ID" value="KAL1835447.1"/>
    <property type="molecule type" value="Genomic_DNA"/>
</dbReference>
<dbReference type="Proteomes" id="UP001583172">
    <property type="component" value="Unassembled WGS sequence"/>
</dbReference>
<evidence type="ECO:0008006" key="3">
    <source>
        <dbReference type="Google" id="ProtNLM"/>
    </source>
</evidence>
<dbReference type="InterPro" id="IPR014729">
    <property type="entry name" value="Rossmann-like_a/b/a_fold"/>
</dbReference>
<protein>
    <recommendedName>
        <fullName evidence="3">Cytidyltransferase-like domain-containing protein</fullName>
    </recommendedName>
</protein>
<keyword evidence="2" id="KW-1185">Reference proteome</keyword>
<organism evidence="1 2">
    <name type="scientific">Humicola insolens</name>
    <name type="common">Soft-rot fungus</name>
    <dbReference type="NCBI Taxonomy" id="85995"/>
    <lineage>
        <taxon>Eukaryota</taxon>
        <taxon>Fungi</taxon>
        <taxon>Dikarya</taxon>
        <taxon>Ascomycota</taxon>
        <taxon>Pezizomycotina</taxon>
        <taxon>Sordariomycetes</taxon>
        <taxon>Sordariomycetidae</taxon>
        <taxon>Sordariales</taxon>
        <taxon>Chaetomiaceae</taxon>
        <taxon>Mycothermus</taxon>
    </lineage>
</organism>